<dbReference type="AlphaFoldDB" id="A0A016XHI5"/>
<dbReference type="SUPFAM" id="SSF82657">
    <property type="entry name" value="BolA-like"/>
    <property type="match status" value="1"/>
</dbReference>
<protein>
    <submittedName>
        <fullName evidence="2">BolA family transcriptional regulator</fullName>
    </submittedName>
</protein>
<reference evidence="2 3" key="1">
    <citation type="submission" date="2014-02" db="EMBL/GenBank/DDBJ databases">
        <title>Draft Genome of Hylemonella gracilis isolated from the Niagara River.</title>
        <authorList>
            <person name="Pawlowski D.R."/>
            <person name="Koudelka G.B."/>
        </authorList>
    </citation>
    <scope>NUCLEOTIDE SEQUENCE [LARGE SCALE GENOMIC DNA]</scope>
    <source>
        <strain evidence="2 3">Niagara R</strain>
    </source>
</reference>
<dbReference type="Pfam" id="PF01722">
    <property type="entry name" value="BolA"/>
    <property type="match status" value="1"/>
</dbReference>
<gene>
    <name evidence="2" type="ORF">AZ34_09660</name>
</gene>
<accession>A0A016XHI5</accession>
<comment type="caution">
    <text evidence="2">The sequence shown here is derived from an EMBL/GenBank/DDBJ whole genome shotgun (WGS) entry which is preliminary data.</text>
</comment>
<name>A0A016XHI5_9BURK</name>
<dbReference type="STRING" id="1458275.AZ34_09660"/>
<evidence type="ECO:0000256" key="1">
    <source>
        <dbReference type="RuleBase" id="RU003860"/>
    </source>
</evidence>
<dbReference type="PANTHER" id="PTHR46230">
    <property type="match status" value="1"/>
</dbReference>
<dbReference type="GO" id="GO:0016226">
    <property type="term" value="P:iron-sulfur cluster assembly"/>
    <property type="evidence" value="ECO:0007669"/>
    <property type="project" value="TreeGrafter"/>
</dbReference>
<evidence type="ECO:0000313" key="2">
    <source>
        <dbReference type="EMBL" id="EYC51321.1"/>
    </source>
</evidence>
<proteinExistence type="inferred from homology"/>
<dbReference type="InterPro" id="IPR036065">
    <property type="entry name" value="BolA-like_sf"/>
</dbReference>
<dbReference type="EMBL" id="JEMG01000001">
    <property type="protein sequence ID" value="EYC51321.1"/>
    <property type="molecule type" value="Genomic_DNA"/>
</dbReference>
<dbReference type="Gene3D" id="3.30.300.90">
    <property type="entry name" value="BolA-like"/>
    <property type="match status" value="1"/>
</dbReference>
<dbReference type="eggNOG" id="COG0271">
    <property type="taxonomic scope" value="Bacteria"/>
</dbReference>
<sequence length="105" mass="11354">MLGTEHMAARMQAVLQQRLQATALEVLDESAAHLGHAGSNGTGHGTHFRVRIASPLFTGRSRVAQHRLVYDALHDFFDPYNKQGAAAGTNGEPRDSVHALAIEIL</sequence>
<comment type="similarity">
    <text evidence="1">Belongs to the BolA/IbaG family.</text>
</comment>
<dbReference type="InterPro" id="IPR002634">
    <property type="entry name" value="BolA"/>
</dbReference>
<dbReference type="PANTHER" id="PTHR46230:SF6">
    <property type="entry name" value="PROTEIN BOLA1, CHLOROPLASTIC"/>
    <property type="match status" value="1"/>
</dbReference>
<organism evidence="2 3">
    <name type="scientific">Hylemonella gracilis str. Niagara R</name>
    <dbReference type="NCBI Taxonomy" id="1458275"/>
    <lineage>
        <taxon>Bacteria</taxon>
        <taxon>Pseudomonadati</taxon>
        <taxon>Pseudomonadota</taxon>
        <taxon>Betaproteobacteria</taxon>
        <taxon>Burkholderiales</taxon>
        <taxon>Comamonadaceae</taxon>
        <taxon>Hylemonella</taxon>
    </lineage>
</organism>
<dbReference type="Proteomes" id="UP000023268">
    <property type="component" value="Unassembled WGS sequence"/>
</dbReference>
<evidence type="ECO:0000313" key="3">
    <source>
        <dbReference type="Proteomes" id="UP000023268"/>
    </source>
</evidence>